<comment type="caution">
    <text evidence="1">The sequence shown here is derived from an EMBL/GenBank/DDBJ whole genome shotgun (WGS) entry which is preliminary data.</text>
</comment>
<evidence type="ECO:0000313" key="2">
    <source>
        <dbReference type="Proteomes" id="UP000834611"/>
    </source>
</evidence>
<gene>
    <name evidence="1" type="ORF">GHA_03957</name>
</gene>
<name>A0A9N8D786_PRORE</name>
<dbReference type="EMBL" id="CAHPSF010000014">
    <property type="protein sequence ID" value="CAB5714379.1"/>
    <property type="molecule type" value="Genomic_DNA"/>
</dbReference>
<dbReference type="AlphaFoldDB" id="A0A9N8D786"/>
<dbReference type="Proteomes" id="UP000834611">
    <property type="component" value="Unassembled WGS sequence"/>
</dbReference>
<evidence type="ECO:0000313" key="1">
    <source>
        <dbReference type="EMBL" id="CAB5714379.1"/>
    </source>
</evidence>
<organism evidence="1 2">
    <name type="scientific">Providencia rettgeri</name>
    <dbReference type="NCBI Taxonomy" id="587"/>
    <lineage>
        <taxon>Bacteria</taxon>
        <taxon>Pseudomonadati</taxon>
        <taxon>Pseudomonadota</taxon>
        <taxon>Gammaproteobacteria</taxon>
        <taxon>Enterobacterales</taxon>
        <taxon>Morganellaceae</taxon>
        <taxon>Providencia</taxon>
    </lineage>
</organism>
<proteinExistence type="predicted"/>
<reference evidence="1" key="1">
    <citation type="submission" date="2020-05" db="EMBL/GenBank/DDBJ databases">
        <authorList>
            <person name="Delgado-Blas J."/>
        </authorList>
    </citation>
    <scope>NUCLEOTIDE SEQUENCE</scope>
    <source>
        <strain evidence="1">BB1453</strain>
    </source>
</reference>
<protein>
    <submittedName>
        <fullName evidence="1">Uncharacterized protein</fullName>
    </submittedName>
</protein>
<sequence>MGEHLQAAWENSAQFIELLAENLACELWENHAEVALSLDTPEGQLHRRLVDWLHLHPSLAGDIHTRTATQFTDYAQQQGWLTTTTEPS</sequence>
<accession>A0A9N8D786</accession>